<dbReference type="KEGG" id="cat:CA2559_12803"/>
<protein>
    <submittedName>
        <fullName evidence="11">Iron(III) ABC transporter, ATP-binding protein, putative</fullName>
    </submittedName>
</protein>
<dbReference type="InterPro" id="IPR003439">
    <property type="entry name" value="ABC_transporter-like_ATP-bd"/>
</dbReference>
<organism evidence="11 12">
    <name type="scientific">Croceibacter atlanticus (strain ATCC BAA-628 / JCM 21780 / CIP 108009 / IAM 15332 / KCTC 12090 / HTCC2559)</name>
    <dbReference type="NCBI Taxonomy" id="216432"/>
    <lineage>
        <taxon>Bacteria</taxon>
        <taxon>Pseudomonadati</taxon>
        <taxon>Bacteroidota</taxon>
        <taxon>Flavobacteriia</taxon>
        <taxon>Flavobacteriales</taxon>
        <taxon>Flavobacteriaceae</taxon>
        <taxon>Croceibacter</taxon>
    </lineage>
</organism>
<keyword evidence="3" id="KW-1003">Cell membrane</keyword>
<name>A3UAT3_CROAH</name>
<evidence type="ECO:0000256" key="2">
    <source>
        <dbReference type="ARBA" id="ARBA00022448"/>
    </source>
</evidence>
<dbReference type="eggNOG" id="COG1120">
    <property type="taxonomic scope" value="Bacteria"/>
</dbReference>
<dbReference type="RefSeq" id="WP_013188300.1">
    <property type="nucleotide sequence ID" value="NC_014230.1"/>
</dbReference>
<accession>A3UAT3</accession>
<dbReference type="PANTHER" id="PTHR42771">
    <property type="entry name" value="IRON(3+)-HYDROXAMATE IMPORT ATP-BINDING PROTEIN FHUC"/>
    <property type="match status" value="1"/>
</dbReference>
<dbReference type="GO" id="GO:0016887">
    <property type="term" value="F:ATP hydrolysis activity"/>
    <property type="evidence" value="ECO:0007669"/>
    <property type="project" value="InterPro"/>
</dbReference>
<keyword evidence="8" id="KW-0406">Ion transport</keyword>
<dbReference type="HOGENOM" id="CLU_000604_1_11_10"/>
<dbReference type="GO" id="GO:0005886">
    <property type="term" value="C:plasma membrane"/>
    <property type="evidence" value="ECO:0007669"/>
    <property type="project" value="UniProtKB-SubCell"/>
</dbReference>
<evidence type="ECO:0000256" key="7">
    <source>
        <dbReference type="ARBA" id="ARBA00023004"/>
    </source>
</evidence>
<evidence type="ECO:0000256" key="1">
    <source>
        <dbReference type="ARBA" id="ARBA00004202"/>
    </source>
</evidence>
<evidence type="ECO:0000256" key="3">
    <source>
        <dbReference type="ARBA" id="ARBA00022475"/>
    </source>
</evidence>
<dbReference type="FunFam" id="3.40.50.300:FF:000134">
    <property type="entry name" value="Iron-enterobactin ABC transporter ATP-binding protein"/>
    <property type="match status" value="1"/>
</dbReference>
<proteinExistence type="predicted"/>
<dbReference type="SMART" id="SM00382">
    <property type="entry name" value="AAA"/>
    <property type="match status" value="1"/>
</dbReference>
<dbReference type="OrthoDB" id="9787851at2"/>
<keyword evidence="12" id="KW-1185">Reference proteome</keyword>
<dbReference type="GO" id="GO:0006826">
    <property type="term" value="P:iron ion transport"/>
    <property type="evidence" value="ECO:0007669"/>
    <property type="project" value="UniProtKB-KW"/>
</dbReference>
<dbReference type="AlphaFoldDB" id="A3UAT3"/>
<sequence>MIKNKSILSASNLSVGYRSKQAETTIVSDISISFNKGELIGVIGVNGSGKSTLLRTLSGLQPPLKGDIYLDNTALQHKNPKEIAKAISLVLTDQPISKNLTVKELIALGRQPYTNWIGKLSNEDKTAIKKAMQLVGIEELADKFCYELSDGQLQNVLIARALAQDTKLIILDEPTSHLDMYHKAYVLQLLSKLAKTTGTCIVFATHEINLALPLCDKLLLVKDGKVSFETPEYHITNKHLNTLFPEDLISFNETSKQFIINSN</sequence>
<dbReference type="InterPro" id="IPR027417">
    <property type="entry name" value="P-loop_NTPase"/>
</dbReference>
<dbReference type="Pfam" id="PF00005">
    <property type="entry name" value="ABC_tran"/>
    <property type="match status" value="1"/>
</dbReference>
<keyword evidence="5" id="KW-0547">Nucleotide-binding</keyword>
<dbReference type="PROSITE" id="PS50893">
    <property type="entry name" value="ABC_TRANSPORTER_2"/>
    <property type="match status" value="1"/>
</dbReference>
<dbReference type="EMBL" id="CP002046">
    <property type="protein sequence ID" value="EAP86919.1"/>
    <property type="molecule type" value="Genomic_DNA"/>
</dbReference>
<evidence type="ECO:0000256" key="9">
    <source>
        <dbReference type="ARBA" id="ARBA00023136"/>
    </source>
</evidence>
<evidence type="ECO:0000256" key="5">
    <source>
        <dbReference type="ARBA" id="ARBA00022741"/>
    </source>
</evidence>
<reference evidence="11 12" key="1">
    <citation type="journal article" date="2010" name="J. Bacteriol.">
        <title>The complete genome sequence of Croceibacter atlanticus HTCC2559T.</title>
        <authorList>
            <person name="Oh H.M."/>
            <person name="Kang I."/>
            <person name="Ferriera S."/>
            <person name="Giovannoni S.J."/>
            <person name="Cho J.C."/>
        </authorList>
    </citation>
    <scope>NUCLEOTIDE SEQUENCE [LARGE SCALE GENOMIC DNA]</scope>
    <source>
        <strain evidence="12">ATCC BAA-628 / HTCC2559 / KCTC 12090</strain>
    </source>
</reference>
<evidence type="ECO:0000259" key="10">
    <source>
        <dbReference type="PROSITE" id="PS50893"/>
    </source>
</evidence>
<dbReference type="Gene3D" id="3.40.50.300">
    <property type="entry name" value="P-loop containing nucleotide triphosphate hydrolases"/>
    <property type="match status" value="1"/>
</dbReference>
<keyword evidence="9" id="KW-0472">Membrane</keyword>
<evidence type="ECO:0000313" key="12">
    <source>
        <dbReference type="Proteomes" id="UP000002297"/>
    </source>
</evidence>
<dbReference type="CDD" id="cd03214">
    <property type="entry name" value="ABC_Iron-Siderophores_B12_Hemin"/>
    <property type="match status" value="1"/>
</dbReference>
<dbReference type="Proteomes" id="UP000002297">
    <property type="component" value="Chromosome"/>
</dbReference>
<keyword evidence="6 11" id="KW-0067">ATP-binding</keyword>
<dbReference type="PANTHER" id="PTHR42771:SF2">
    <property type="entry name" value="IRON(3+)-HYDROXAMATE IMPORT ATP-BINDING PROTEIN FHUC"/>
    <property type="match status" value="1"/>
</dbReference>
<keyword evidence="7" id="KW-0408">Iron</keyword>
<dbReference type="GeneID" id="89454274"/>
<dbReference type="SUPFAM" id="SSF52540">
    <property type="entry name" value="P-loop containing nucleoside triphosphate hydrolases"/>
    <property type="match status" value="1"/>
</dbReference>
<gene>
    <name evidence="11" type="ordered locus">CA2559_12803</name>
</gene>
<evidence type="ECO:0000313" key="11">
    <source>
        <dbReference type="EMBL" id="EAP86919.1"/>
    </source>
</evidence>
<keyword evidence="2" id="KW-0813">Transport</keyword>
<comment type="subcellular location">
    <subcellularLocation>
        <location evidence="1">Cell membrane</location>
        <topology evidence="1">Peripheral membrane protein</topology>
    </subcellularLocation>
</comment>
<dbReference type="InterPro" id="IPR003593">
    <property type="entry name" value="AAA+_ATPase"/>
</dbReference>
<feature type="domain" description="ABC transporter" evidence="10">
    <location>
        <begin position="2"/>
        <end position="248"/>
    </location>
</feature>
<evidence type="ECO:0000256" key="4">
    <source>
        <dbReference type="ARBA" id="ARBA00022496"/>
    </source>
</evidence>
<evidence type="ECO:0000256" key="8">
    <source>
        <dbReference type="ARBA" id="ARBA00023065"/>
    </source>
</evidence>
<dbReference type="STRING" id="216432.CA2559_12803"/>
<dbReference type="InterPro" id="IPR051535">
    <property type="entry name" value="Siderophore_ABC-ATPase"/>
</dbReference>
<keyword evidence="4" id="KW-0410">Iron transport</keyword>
<evidence type="ECO:0000256" key="6">
    <source>
        <dbReference type="ARBA" id="ARBA00022840"/>
    </source>
</evidence>
<dbReference type="GO" id="GO:0005524">
    <property type="term" value="F:ATP binding"/>
    <property type="evidence" value="ECO:0007669"/>
    <property type="project" value="UniProtKB-KW"/>
</dbReference>